<dbReference type="EMBL" id="SGFE01000141">
    <property type="protein sequence ID" value="RZI18951.1"/>
    <property type="molecule type" value="Genomic_DNA"/>
</dbReference>
<gene>
    <name evidence="1" type="ORF">EUX57_27355</name>
</gene>
<evidence type="ECO:0000313" key="1">
    <source>
        <dbReference type="EMBL" id="RZI18951.1"/>
    </source>
</evidence>
<evidence type="ECO:0000313" key="2">
    <source>
        <dbReference type="Proteomes" id="UP000293369"/>
    </source>
</evidence>
<protein>
    <submittedName>
        <fullName evidence="1">Uncharacterized protein</fullName>
    </submittedName>
</protein>
<dbReference type="AlphaFoldDB" id="A0A4Q7CS16"/>
<reference evidence="1 2" key="1">
    <citation type="submission" date="2019-02" db="EMBL/GenBank/DDBJ databases">
        <title>Pseudomonas spp from wheat grain.</title>
        <authorList>
            <person name="Cho G.-S."/>
            <person name="Franz C.M.A.P."/>
        </authorList>
    </citation>
    <scope>NUCLEOTIDE SEQUENCE [LARGE SCALE GENOMIC DNA]</scope>
    <source>
        <strain evidence="1 2">133NRW</strain>
    </source>
</reference>
<sequence>MMAVRRAPQGAPVLLGSTGLLTCVQLPPYCLVALPDCSTAKCRVQADFQASNSKDTLLAEWLYARTTTRRFAFDGCVE</sequence>
<accession>A0A4Q7CS16</accession>
<name>A0A4Q7CS16_9PSED</name>
<proteinExistence type="predicted"/>
<organism evidence="1 2">
    <name type="scientific">Pseudomonas orientalis</name>
    <dbReference type="NCBI Taxonomy" id="76758"/>
    <lineage>
        <taxon>Bacteria</taxon>
        <taxon>Pseudomonadati</taxon>
        <taxon>Pseudomonadota</taxon>
        <taxon>Gammaproteobacteria</taxon>
        <taxon>Pseudomonadales</taxon>
        <taxon>Pseudomonadaceae</taxon>
        <taxon>Pseudomonas</taxon>
    </lineage>
</organism>
<dbReference type="Proteomes" id="UP000293369">
    <property type="component" value="Unassembled WGS sequence"/>
</dbReference>
<comment type="caution">
    <text evidence="1">The sequence shown here is derived from an EMBL/GenBank/DDBJ whole genome shotgun (WGS) entry which is preliminary data.</text>
</comment>